<dbReference type="GO" id="GO:0016747">
    <property type="term" value="F:acyltransferase activity, transferring groups other than amino-acyl groups"/>
    <property type="evidence" value="ECO:0007669"/>
    <property type="project" value="InterPro"/>
</dbReference>
<gene>
    <name evidence="3" type="ORF">GK108_04005</name>
</gene>
<dbReference type="PANTHER" id="PTHR23028:SF53">
    <property type="entry name" value="ACYL_TRANSF_3 DOMAIN-CONTAINING PROTEIN"/>
    <property type="match status" value="1"/>
</dbReference>
<evidence type="ECO:0000259" key="2">
    <source>
        <dbReference type="Pfam" id="PF01757"/>
    </source>
</evidence>
<dbReference type="Proteomes" id="UP000474175">
    <property type="component" value="Unassembled WGS sequence"/>
</dbReference>
<sequence>MSATNPSAVYFPGFNGVRFLAASSVVFHHIEQFKTIYGYTDTFTRTNDYPVVYQAGRLGVALFFVLSGFLITYLLLAEKQYAGRIHIGNFYVRRVLRIWPLYFWIVGLSFFVFPHIPALYIPGVSEFANDHFWSKLAFFGIVMPNIALALYHEMPLCSHTWSIGVEEQFYLIWPWLIGSLRPRRTLLILASIAFVLAGIFFWLRYGPGSTAPEAGTSMLLVSDFLAHFRIGTMAIGGIGAYLVFKKHPILTFLYLKPVQWVVYAVLATMLALGVRIPGLNYEGYALFFVFLLMNLAANPNSVINLENKFFNFMGKISYGTYMYHPVVIVLSLYVIRQFIPYGLGFSVLLYVASYALTTLVAWVSYEYFEKQFLKLKDRFAPGGKPVKSEPVVVSSRQ</sequence>
<keyword evidence="4" id="KW-1185">Reference proteome</keyword>
<dbReference type="PANTHER" id="PTHR23028">
    <property type="entry name" value="ACETYLTRANSFERASE"/>
    <property type="match status" value="1"/>
</dbReference>
<reference evidence="3 4" key="1">
    <citation type="submission" date="2020-02" db="EMBL/GenBank/DDBJ databases">
        <title>Draft genome sequence of two Spirosoma agri KCTC 52727 and Spirosoma terrae KCTC 52035.</title>
        <authorList>
            <person name="Rojas J."/>
            <person name="Ambika Manirajan B."/>
            <person name="Suarez C."/>
            <person name="Ratering S."/>
            <person name="Schnell S."/>
        </authorList>
    </citation>
    <scope>NUCLEOTIDE SEQUENCE [LARGE SCALE GENOMIC DNA]</scope>
    <source>
        <strain evidence="3 4">KCTC 52035</strain>
    </source>
</reference>
<keyword evidence="1" id="KW-0472">Membrane</keyword>
<dbReference type="AlphaFoldDB" id="A0A6L9L0H7"/>
<organism evidence="3 4">
    <name type="scientific">Spirosoma terrae</name>
    <dbReference type="NCBI Taxonomy" id="1968276"/>
    <lineage>
        <taxon>Bacteria</taxon>
        <taxon>Pseudomonadati</taxon>
        <taxon>Bacteroidota</taxon>
        <taxon>Cytophagia</taxon>
        <taxon>Cytophagales</taxon>
        <taxon>Cytophagaceae</taxon>
        <taxon>Spirosoma</taxon>
    </lineage>
</organism>
<feature type="transmembrane region" description="Helical" evidence="1">
    <location>
        <begin position="284"/>
        <end position="304"/>
    </location>
</feature>
<dbReference type="InterPro" id="IPR050879">
    <property type="entry name" value="Acyltransferase_3"/>
</dbReference>
<dbReference type="InterPro" id="IPR002656">
    <property type="entry name" value="Acyl_transf_3_dom"/>
</dbReference>
<comment type="caution">
    <text evidence="3">The sequence shown here is derived from an EMBL/GenBank/DDBJ whole genome shotgun (WGS) entry which is preliminary data.</text>
</comment>
<dbReference type="GO" id="GO:0016020">
    <property type="term" value="C:membrane"/>
    <property type="evidence" value="ECO:0007669"/>
    <property type="project" value="TreeGrafter"/>
</dbReference>
<evidence type="ECO:0000256" key="1">
    <source>
        <dbReference type="SAM" id="Phobius"/>
    </source>
</evidence>
<evidence type="ECO:0000313" key="4">
    <source>
        <dbReference type="Proteomes" id="UP000474175"/>
    </source>
</evidence>
<keyword evidence="3" id="KW-0808">Transferase</keyword>
<feature type="transmembrane region" description="Helical" evidence="1">
    <location>
        <begin position="58"/>
        <end position="77"/>
    </location>
</feature>
<feature type="transmembrane region" description="Helical" evidence="1">
    <location>
        <begin position="316"/>
        <end position="335"/>
    </location>
</feature>
<protein>
    <submittedName>
        <fullName evidence="3">Acyltransferase</fullName>
    </submittedName>
</protein>
<feature type="domain" description="Acyltransferase 3" evidence="2">
    <location>
        <begin position="13"/>
        <end position="365"/>
    </location>
</feature>
<dbReference type="RefSeq" id="WP_163943096.1">
    <property type="nucleotide sequence ID" value="NZ_JAAFZH010000001.1"/>
</dbReference>
<feature type="transmembrane region" description="Helical" evidence="1">
    <location>
        <begin position="186"/>
        <end position="205"/>
    </location>
</feature>
<feature type="transmembrane region" description="Helical" evidence="1">
    <location>
        <begin position="260"/>
        <end position="278"/>
    </location>
</feature>
<proteinExistence type="predicted"/>
<feature type="transmembrane region" description="Helical" evidence="1">
    <location>
        <begin position="132"/>
        <end position="151"/>
    </location>
</feature>
<keyword evidence="1" id="KW-0812">Transmembrane</keyword>
<accession>A0A6L9L0H7</accession>
<keyword evidence="1" id="KW-1133">Transmembrane helix</keyword>
<dbReference type="EMBL" id="JAAFZH010000001">
    <property type="protein sequence ID" value="NDU94025.1"/>
    <property type="molecule type" value="Genomic_DNA"/>
</dbReference>
<name>A0A6L9L0H7_9BACT</name>
<evidence type="ECO:0000313" key="3">
    <source>
        <dbReference type="EMBL" id="NDU94025.1"/>
    </source>
</evidence>
<feature type="transmembrane region" description="Helical" evidence="1">
    <location>
        <begin position="347"/>
        <end position="368"/>
    </location>
</feature>
<keyword evidence="3" id="KW-0012">Acyltransferase</keyword>
<dbReference type="Pfam" id="PF01757">
    <property type="entry name" value="Acyl_transf_3"/>
    <property type="match status" value="1"/>
</dbReference>
<feature type="transmembrane region" description="Helical" evidence="1">
    <location>
        <begin position="98"/>
        <end position="120"/>
    </location>
</feature>
<dbReference type="GO" id="GO:0000271">
    <property type="term" value="P:polysaccharide biosynthetic process"/>
    <property type="evidence" value="ECO:0007669"/>
    <property type="project" value="TreeGrafter"/>
</dbReference>
<feature type="transmembrane region" description="Helical" evidence="1">
    <location>
        <begin position="225"/>
        <end position="244"/>
    </location>
</feature>